<proteinExistence type="inferred from homology"/>
<feature type="region of interest" description="Disordered" evidence="2">
    <location>
        <begin position="201"/>
        <end position="221"/>
    </location>
</feature>
<feature type="domain" description="DNA helicase Pif1-like 2B" evidence="4">
    <location>
        <begin position="499"/>
        <end position="532"/>
    </location>
</feature>
<organism evidence="5 6">
    <name type="scientific">Striga hermonthica</name>
    <name type="common">Purple witchweed</name>
    <name type="synonym">Buchnera hermonthica</name>
    <dbReference type="NCBI Taxonomy" id="68872"/>
    <lineage>
        <taxon>Eukaryota</taxon>
        <taxon>Viridiplantae</taxon>
        <taxon>Streptophyta</taxon>
        <taxon>Embryophyta</taxon>
        <taxon>Tracheophyta</taxon>
        <taxon>Spermatophyta</taxon>
        <taxon>Magnoliopsida</taxon>
        <taxon>eudicotyledons</taxon>
        <taxon>Gunneridae</taxon>
        <taxon>Pentapetalae</taxon>
        <taxon>asterids</taxon>
        <taxon>lamiids</taxon>
        <taxon>Lamiales</taxon>
        <taxon>Orobanchaceae</taxon>
        <taxon>Buchnereae</taxon>
        <taxon>Striga</taxon>
    </lineage>
</organism>
<accession>A0A9N7NKU4</accession>
<evidence type="ECO:0000259" key="3">
    <source>
        <dbReference type="Pfam" id="PF05970"/>
    </source>
</evidence>
<dbReference type="InterPro" id="IPR027417">
    <property type="entry name" value="P-loop_NTPase"/>
</dbReference>
<protein>
    <recommendedName>
        <fullName evidence="1">ATP-dependent DNA helicase</fullName>
        <ecNumber evidence="1">5.6.2.3</ecNumber>
    </recommendedName>
</protein>
<comment type="cofactor">
    <cofactor evidence="1">
        <name>Mg(2+)</name>
        <dbReference type="ChEBI" id="CHEBI:18420"/>
    </cofactor>
</comment>
<comment type="catalytic activity">
    <reaction evidence="1">
        <text>ATP + H2O = ADP + phosphate + H(+)</text>
        <dbReference type="Rhea" id="RHEA:13065"/>
        <dbReference type="ChEBI" id="CHEBI:15377"/>
        <dbReference type="ChEBI" id="CHEBI:15378"/>
        <dbReference type="ChEBI" id="CHEBI:30616"/>
        <dbReference type="ChEBI" id="CHEBI:43474"/>
        <dbReference type="ChEBI" id="CHEBI:456216"/>
        <dbReference type="EC" id="5.6.2.3"/>
    </reaction>
</comment>
<evidence type="ECO:0000313" key="6">
    <source>
        <dbReference type="Proteomes" id="UP001153555"/>
    </source>
</evidence>
<comment type="caution">
    <text evidence="5">The sequence shown here is derived from an EMBL/GenBank/DDBJ whole genome shotgun (WGS) entry which is preliminary data.</text>
</comment>
<dbReference type="GO" id="GO:0043139">
    <property type="term" value="F:5'-3' DNA helicase activity"/>
    <property type="evidence" value="ECO:0007669"/>
    <property type="project" value="UniProtKB-EC"/>
</dbReference>
<keyword evidence="1" id="KW-0234">DNA repair</keyword>
<dbReference type="PANTHER" id="PTHR10492">
    <property type="match status" value="1"/>
</dbReference>
<dbReference type="OrthoDB" id="1934841at2759"/>
<keyword evidence="1" id="KW-0378">Hydrolase</keyword>
<keyword evidence="1 5" id="KW-0347">Helicase</keyword>
<dbReference type="Gene3D" id="3.40.50.300">
    <property type="entry name" value="P-loop containing nucleotide triphosphate hydrolases"/>
    <property type="match status" value="1"/>
</dbReference>
<evidence type="ECO:0000313" key="5">
    <source>
        <dbReference type="EMBL" id="CAA0830859.1"/>
    </source>
</evidence>
<feature type="compositionally biased region" description="Basic and acidic residues" evidence="2">
    <location>
        <begin position="20"/>
        <end position="35"/>
    </location>
</feature>
<keyword evidence="6" id="KW-1185">Reference proteome</keyword>
<name>A0A9N7NKU4_STRHE</name>
<evidence type="ECO:0000259" key="4">
    <source>
        <dbReference type="Pfam" id="PF21530"/>
    </source>
</evidence>
<keyword evidence="1" id="KW-0547">Nucleotide-binding</keyword>
<keyword evidence="1" id="KW-0233">DNA recombination</keyword>
<dbReference type="GO" id="GO:0000723">
    <property type="term" value="P:telomere maintenance"/>
    <property type="evidence" value="ECO:0007669"/>
    <property type="project" value="InterPro"/>
</dbReference>
<dbReference type="InterPro" id="IPR010285">
    <property type="entry name" value="DNA_helicase_pif1-like_DEAD"/>
</dbReference>
<evidence type="ECO:0000256" key="1">
    <source>
        <dbReference type="RuleBase" id="RU363044"/>
    </source>
</evidence>
<dbReference type="GO" id="GO:0005524">
    <property type="term" value="F:ATP binding"/>
    <property type="evidence" value="ECO:0007669"/>
    <property type="project" value="UniProtKB-KW"/>
</dbReference>
<dbReference type="EC" id="5.6.2.3" evidence="1"/>
<dbReference type="GO" id="GO:0006310">
    <property type="term" value="P:DNA recombination"/>
    <property type="evidence" value="ECO:0007669"/>
    <property type="project" value="UniProtKB-KW"/>
</dbReference>
<evidence type="ECO:0000256" key="2">
    <source>
        <dbReference type="SAM" id="MobiDB-lite"/>
    </source>
</evidence>
<dbReference type="Proteomes" id="UP001153555">
    <property type="component" value="Unassembled WGS sequence"/>
</dbReference>
<feature type="domain" description="DNA helicase Pif1-like DEAD-box helicase" evidence="3">
    <location>
        <begin position="220"/>
        <end position="406"/>
    </location>
</feature>
<dbReference type="PANTHER" id="PTHR10492:SF92">
    <property type="entry name" value="ATP-DEPENDENT DNA HELICASE"/>
    <property type="match status" value="1"/>
</dbReference>
<comment type="similarity">
    <text evidence="1">Belongs to the helicase family.</text>
</comment>
<keyword evidence="1" id="KW-0227">DNA damage</keyword>
<gene>
    <name evidence="5" type="ORF">SHERM_26244</name>
</gene>
<dbReference type="EMBL" id="CACSLK010027831">
    <property type="protein sequence ID" value="CAA0830859.1"/>
    <property type="molecule type" value="Genomic_DNA"/>
</dbReference>
<dbReference type="Pfam" id="PF21530">
    <property type="entry name" value="Pif1_2B_dom"/>
    <property type="match status" value="1"/>
</dbReference>
<dbReference type="Pfam" id="PF05970">
    <property type="entry name" value="PIF1"/>
    <property type="match status" value="1"/>
</dbReference>
<keyword evidence="1" id="KW-0067">ATP-binding</keyword>
<dbReference type="GO" id="GO:0016787">
    <property type="term" value="F:hydrolase activity"/>
    <property type="evidence" value="ECO:0007669"/>
    <property type="project" value="UniProtKB-KW"/>
</dbReference>
<feature type="region of interest" description="Disordered" evidence="2">
    <location>
        <begin position="1"/>
        <end position="51"/>
    </location>
</feature>
<feature type="compositionally biased region" description="Low complexity" evidence="2">
    <location>
        <begin position="42"/>
        <end position="51"/>
    </location>
</feature>
<dbReference type="AlphaFoldDB" id="A0A9N7NKU4"/>
<reference evidence="5" key="1">
    <citation type="submission" date="2019-12" db="EMBL/GenBank/DDBJ databases">
        <authorList>
            <person name="Scholes J."/>
        </authorList>
    </citation>
    <scope>NUCLEOTIDE SEQUENCE</scope>
</reference>
<sequence>MSADEDMPLHCGGASQTRNDVAEKKRQREAGLQRWREKKSKLSAAASNSSTSVRRPVTRSVFVLSDMNVPLHVSGVAQNTPVLPARRRERETALQRWVAKKSRRSGADDVSSTSAPDLLASTSFLAEPVGLHQCTRETTCGDPAIGAVESECEYPKICVGAKHPETSDEQPCVHKQSILSRTCDYPIPNVLYGTAGDGDVSAHRGSVHDPSSTSHGDDRKKGAFFVDGPGGTGKSFLYRALLAIVRSKGGIALATATSGIAASILPGGRTAHSRFKIPIDLSDIKSCRISKQSILGALIRDSRLIVWDEAPMAKRDTIEELDLALQDLCGSAEIFGGKVIVFGGDFRQVLPVVRRGSRKETVDACLTSSDLWPQLKKIKLTENMRARLDPWFTEMLLKIGNGQETTFEDDLIKIPASLALADPVSEESLDELITTIYPNLASLTEMNLSMNRAILTTKNCFVDEVNKKLINEFPGDLVEYLSFDRVENPSHEAEYGDIINSLTPSGLPEHRLSLKENAPVILLRNLDPTEGLSRKGKQQREKGLL</sequence>
<dbReference type="SUPFAM" id="SSF52540">
    <property type="entry name" value="P-loop containing nucleoside triphosphate hydrolases"/>
    <property type="match status" value="2"/>
</dbReference>
<dbReference type="GO" id="GO:0006281">
    <property type="term" value="P:DNA repair"/>
    <property type="evidence" value="ECO:0007669"/>
    <property type="project" value="UniProtKB-KW"/>
</dbReference>
<dbReference type="InterPro" id="IPR049163">
    <property type="entry name" value="Pif1-like_2B_dom"/>
</dbReference>